<organism evidence="2 3">
    <name type="scientific">Leclercia barmai</name>
    <dbReference type="NCBI Taxonomy" id="2785629"/>
    <lineage>
        <taxon>Bacteria</taxon>
        <taxon>Pseudomonadati</taxon>
        <taxon>Pseudomonadota</taxon>
        <taxon>Gammaproteobacteria</taxon>
        <taxon>Enterobacterales</taxon>
        <taxon>Enterobacteriaceae</taxon>
        <taxon>Leclercia</taxon>
    </lineage>
</organism>
<dbReference type="EMBL" id="JADMNK010000011">
    <property type="protein sequence ID" value="MBZ0059624.1"/>
    <property type="molecule type" value="Genomic_DNA"/>
</dbReference>
<feature type="transmembrane region" description="Helical" evidence="1">
    <location>
        <begin position="7"/>
        <end position="28"/>
    </location>
</feature>
<keyword evidence="1" id="KW-0812">Transmembrane</keyword>
<evidence type="ECO:0000256" key="1">
    <source>
        <dbReference type="SAM" id="Phobius"/>
    </source>
</evidence>
<proteinExistence type="predicted"/>
<reference evidence="2 3" key="1">
    <citation type="submission" date="2020-11" db="EMBL/GenBank/DDBJ databases">
        <title>Draft Genome of Enterobacter sp. strain EMC7.</title>
        <authorList>
            <person name="Barman P."/>
            <person name="Sinha S."/>
            <person name="Sen S."/>
            <person name="Chakraborty R."/>
        </authorList>
    </citation>
    <scope>NUCLEOTIDE SEQUENCE [LARGE SCALE GENOMIC DNA]</scope>
    <source>
        <strain evidence="2 3">EMC7</strain>
    </source>
</reference>
<keyword evidence="1" id="KW-1133">Transmembrane helix</keyword>
<sequence>MKPMHFVFLWIGEAFLFTLALITLYLFIPEMKAYDLIRLYTGVIPGDTWDKYYFLALCITALLTVSVIVYILALFKKRQH</sequence>
<protein>
    <recommendedName>
        <fullName evidence="4">Inner membrane protein</fullName>
    </recommendedName>
</protein>
<gene>
    <name evidence="2" type="ORF">ITX56_17810</name>
</gene>
<name>A0ABS7RZ79_9ENTR</name>
<evidence type="ECO:0008006" key="4">
    <source>
        <dbReference type="Google" id="ProtNLM"/>
    </source>
</evidence>
<accession>A0ABS7RZ79</accession>
<dbReference type="RefSeq" id="WP_223075303.1">
    <property type="nucleotide sequence ID" value="NZ_JADMNK010000011.1"/>
</dbReference>
<comment type="caution">
    <text evidence="2">The sequence shown here is derived from an EMBL/GenBank/DDBJ whole genome shotgun (WGS) entry which is preliminary data.</text>
</comment>
<dbReference type="Proteomes" id="UP000706580">
    <property type="component" value="Unassembled WGS sequence"/>
</dbReference>
<keyword evidence="3" id="KW-1185">Reference proteome</keyword>
<evidence type="ECO:0000313" key="2">
    <source>
        <dbReference type="EMBL" id="MBZ0059624.1"/>
    </source>
</evidence>
<keyword evidence="1" id="KW-0472">Membrane</keyword>
<evidence type="ECO:0000313" key="3">
    <source>
        <dbReference type="Proteomes" id="UP000706580"/>
    </source>
</evidence>
<feature type="transmembrane region" description="Helical" evidence="1">
    <location>
        <begin position="52"/>
        <end position="75"/>
    </location>
</feature>